<dbReference type="EMBL" id="JARJCM010000464">
    <property type="protein sequence ID" value="KAJ7016768.1"/>
    <property type="molecule type" value="Genomic_DNA"/>
</dbReference>
<keyword evidence="3" id="KW-1185">Reference proteome</keyword>
<name>A0AAD6RWS8_9AGAR</name>
<evidence type="ECO:0000313" key="3">
    <source>
        <dbReference type="Proteomes" id="UP001218188"/>
    </source>
</evidence>
<dbReference type="Proteomes" id="UP001218188">
    <property type="component" value="Unassembled WGS sequence"/>
</dbReference>
<accession>A0AAD6RWS8</accession>
<organism evidence="2 3">
    <name type="scientific">Mycena alexandri</name>
    <dbReference type="NCBI Taxonomy" id="1745969"/>
    <lineage>
        <taxon>Eukaryota</taxon>
        <taxon>Fungi</taxon>
        <taxon>Dikarya</taxon>
        <taxon>Basidiomycota</taxon>
        <taxon>Agaricomycotina</taxon>
        <taxon>Agaricomycetes</taxon>
        <taxon>Agaricomycetidae</taxon>
        <taxon>Agaricales</taxon>
        <taxon>Marasmiineae</taxon>
        <taxon>Mycenaceae</taxon>
        <taxon>Mycena</taxon>
    </lineage>
</organism>
<comment type="caution">
    <text evidence="2">The sequence shown here is derived from an EMBL/GenBank/DDBJ whole genome shotgun (WGS) entry which is preliminary data.</text>
</comment>
<feature type="region of interest" description="Disordered" evidence="1">
    <location>
        <begin position="25"/>
        <end position="73"/>
    </location>
</feature>
<evidence type="ECO:0000256" key="1">
    <source>
        <dbReference type="SAM" id="MobiDB-lite"/>
    </source>
</evidence>
<reference evidence="2" key="1">
    <citation type="submission" date="2023-03" db="EMBL/GenBank/DDBJ databases">
        <title>Massive genome expansion in bonnet fungi (Mycena s.s.) driven by repeated elements and novel gene families across ecological guilds.</title>
        <authorList>
            <consortium name="Lawrence Berkeley National Laboratory"/>
            <person name="Harder C.B."/>
            <person name="Miyauchi S."/>
            <person name="Viragh M."/>
            <person name="Kuo A."/>
            <person name="Thoen E."/>
            <person name="Andreopoulos B."/>
            <person name="Lu D."/>
            <person name="Skrede I."/>
            <person name="Drula E."/>
            <person name="Henrissat B."/>
            <person name="Morin E."/>
            <person name="Kohler A."/>
            <person name="Barry K."/>
            <person name="LaButti K."/>
            <person name="Morin E."/>
            <person name="Salamov A."/>
            <person name="Lipzen A."/>
            <person name="Mereny Z."/>
            <person name="Hegedus B."/>
            <person name="Baldrian P."/>
            <person name="Stursova M."/>
            <person name="Weitz H."/>
            <person name="Taylor A."/>
            <person name="Grigoriev I.V."/>
            <person name="Nagy L.G."/>
            <person name="Martin F."/>
            <person name="Kauserud H."/>
        </authorList>
    </citation>
    <scope>NUCLEOTIDE SEQUENCE</scope>
    <source>
        <strain evidence="2">CBHHK200</strain>
    </source>
</reference>
<dbReference type="AlphaFoldDB" id="A0AAD6RWS8"/>
<protein>
    <submittedName>
        <fullName evidence="2">Uncharacterized protein</fullName>
    </submittedName>
</protein>
<sequence>MPASFRVLAHFAAPLMNARTVLRRRPPRVNPASTRVLAKSSRLAPGAPPPPRLPSRAALPGFLAGSASTPASPNARLSETILAIQNEKKPVFGYLLRQDDL</sequence>
<evidence type="ECO:0000313" key="2">
    <source>
        <dbReference type="EMBL" id="KAJ7016768.1"/>
    </source>
</evidence>
<gene>
    <name evidence="2" type="ORF">C8F04DRAFT_1201532</name>
</gene>
<proteinExistence type="predicted"/>